<organism evidence="1 2">
    <name type="scientific">Burkholderia thailandensis (strain ATCC 700388 / DSM 13276 / CCUG 48851 / CIP 106301 / E264)</name>
    <dbReference type="NCBI Taxonomy" id="271848"/>
    <lineage>
        <taxon>Bacteria</taxon>
        <taxon>Pseudomonadati</taxon>
        <taxon>Pseudomonadota</taxon>
        <taxon>Betaproteobacteria</taxon>
        <taxon>Burkholderiales</taxon>
        <taxon>Burkholderiaceae</taxon>
        <taxon>Burkholderia</taxon>
        <taxon>pseudomallei group</taxon>
    </lineage>
</organism>
<dbReference type="HOGENOM" id="CLU_766851_0_0_4"/>
<name>Q2SW24_BURTA</name>
<keyword evidence="2" id="KW-1185">Reference proteome</keyword>
<dbReference type="KEGG" id="bte:BTH_I2354"/>
<proteinExistence type="predicted"/>
<dbReference type="EMBL" id="CP000086">
    <property type="protein sequence ID" value="ABC38073.1"/>
    <property type="molecule type" value="Genomic_DNA"/>
</dbReference>
<accession>Q2SW24</accession>
<dbReference type="Proteomes" id="UP000001930">
    <property type="component" value="Chromosome I"/>
</dbReference>
<dbReference type="AlphaFoldDB" id="Q2SW24"/>
<sequence length="370" mass="40321">MIRRSEAGRVNALLFATAFPDASPRNGFNTQSHFETVIFMKRFNALLSLLSVAAAIGAVNAHAEDSYRGSSFSDVWSKVKSDPYASGYPHYKSNIVDMYSHGDQLYKDAKRTLNSSEDFVAPTQKLVHPIGICLAGTWNITAATKWTGYFSQGSKGLIVVRASEIGGNEKRNQLRSFGLAGKIFPTLDPNQVVKTANFHAISNAPGAPIAHFLDANLNTDIINLSLIGIPLFMVQGTAIATTFAAAELTPDLTQAAMRQQYPVAQLGEPGDQPHRAPVWLRFVGSADVPRNDGDDFRDELNIKNFPNGLRFDILASDAGIRFPDLKTWVKIGYIELTDSVVSSTCDRSLHFHHARWVGLPAAVTVGAGTR</sequence>
<evidence type="ECO:0000313" key="2">
    <source>
        <dbReference type="Proteomes" id="UP000001930"/>
    </source>
</evidence>
<reference evidence="1 2" key="1">
    <citation type="journal article" date="2005" name="BMC Genomics">
        <title>Bacterial genome adaptation to niches: divergence of the potential virulence genes in three Burkholderia species of different survival strategies.</title>
        <authorList>
            <person name="Kim H.S."/>
            <person name="Schell M.A."/>
            <person name="Yu Y."/>
            <person name="Ulrich R.L."/>
            <person name="Sarria S.H."/>
            <person name="Nierman W.C."/>
            <person name="DeShazer D."/>
        </authorList>
    </citation>
    <scope>NUCLEOTIDE SEQUENCE [LARGE SCALE GENOMIC DNA]</scope>
    <source>
        <strain evidence="2">ATCC 700388 / DSM 13276 / CCUG 48851 / CIP 106301 / E264</strain>
    </source>
</reference>
<gene>
    <name evidence="1" type="ordered locus">BTH_I2354</name>
</gene>
<evidence type="ECO:0000313" key="1">
    <source>
        <dbReference type="EMBL" id="ABC38073.1"/>
    </source>
</evidence>
<protein>
    <submittedName>
        <fullName evidence="1">Uncharacterized protein</fullName>
    </submittedName>
</protein>